<proteinExistence type="predicted"/>
<evidence type="ECO:0000313" key="1">
    <source>
        <dbReference type="EMBL" id="KFD50226.1"/>
    </source>
</evidence>
<dbReference type="Proteomes" id="UP000030764">
    <property type="component" value="Unassembled WGS sequence"/>
</dbReference>
<gene>
    <name evidence="1" type="ORF">M513_08854</name>
</gene>
<reference evidence="1 2" key="1">
    <citation type="journal article" date="2014" name="Nat. Genet.">
        <title>Genome and transcriptome of the porcine whipworm Trichuris suis.</title>
        <authorList>
            <person name="Jex A.R."/>
            <person name="Nejsum P."/>
            <person name="Schwarz E.M."/>
            <person name="Hu L."/>
            <person name="Young N.D."/>
            <person name="Hall R.S."/>
            <person name="Korhonen P.K."/>
            <person name="Liao S."/>
            <person name="Thamsborg S."/>
            <person name="Xia J."/>
            <person name="Xu P."/>
            <person name="Wang S."/>
            <person name="Scheerlinck J.P."/>
            <person name="Hofmann A."/>
            <person name="Sternberg P.W."/>
            <person name="Wang J."/>
            <person name="Gasser R.B."/>
        </authorList>
    </citation>
    <scope>NUCLEOTIDE SEQUENCE [LARGE SCALE GENOMIC DNA]</scope>
    <source>
        <strain evidence="1">DCEP-RM93M</strain>
    </source>
</reference>
<keyword evidence="2" id="KW-1185">Reference proteome</keyword>
<accession>A0A085LZ30</accession>
<dbReference type="EMBL" id="KL363256">
    <property type="protein sequence ID" value="KFD50226.1"/>
    <property type="molecule type" value="Genomic_DNA"/>
</dbReference>
<name>A0A085LZ30_9BILA</name>
<sequence>MASLEILIDDSDISSGIVCISPEAPFDASEAGLCSRESVRNAPYRRLPEHRALVASIDYTRRGSQYFHISFVVRAKYFLVNVPNAQ</sequence>
<evidence type="ECO:0000313" key="2">
    <source>
        <dbReference type="Proteomes" id="UP000030764"/>
    </source>
</evidence>
<protein>
    <submittedName>
        <fullName evidence="1">Uncharacterized protein</fullName>
    </submittedName>
</protein>
<dbReference type="AlphaFoldDB" id="A0A085LZ30"/>
<organism evidence="1 2">
    <name type="scientific">Trichuris suis</name>
    <name type="common">pig whipworm</name>
    <dbReference type="NCBI Taxonomy" id="68888"/>
    <lineage>
        <taxon>Eukaryota</taxon>
        <taxon>Metazoa</taxon>
        <taxon>Ecdysozoa</taxon>
        <taxon>Nematoda</taxon>
        <taxon>Enoplea</taxon>
        <taxon>Dorylaimia</taxon>
        <taxon>Trichinellida</taxon>
        <taxon>Trichuridae</taxon>
        <taxon>Trichuris</taxon>
    </lineage>
</organism>